<dbReference type="PANTHER" id="PTHR46361:SF3">
    <property type="entry name" value="ELECTRON CARRIER_ PROTEIN DISULFIDE OXIDOREDUCTASE"/>
    <property type="match status" value="1"/>
</dbReference>
<dbReference type="GeneID" id="106753163"/>
<sequence length="112" mass="12589">MAYEEQSEHEVISAFLGLLSSATRLHVIHIVAEMAPVPKAVEFARKLAEKHLFRHVTVENLFEDGNHLYRVLDDDLIVVSQCHNISRGISTLKPKPLAENCVKTKVSVQCNI</sequence>
<reference evidence="2" key="1">
    <citation type="submission" date="2025-08" db="UniProtKB">
        <authorList>
            <consortium name="RefSeq"/>
        </authorList>
    </citation>
    <scope>IDENTIFICATION</scope>
    <source>
        <tissue evidence="2">Leaf</tissue>
    </source>
</reference>
<dbReference type="SUPFAM" id="SSF46785">
    <property type="entry name" value="Winged helix' DNA-binding domain"/>
    <property type="match status" value="1"/>
</dbReference>
<organism evidence="1 2">
    <name type="scientific">Vigna radiata var. radiata</name>
    <name type="common">Mung bean</name>
    <name type="synonym">Phaseolus aureus</name>
    <dbReference type="NCBI Taxonomy" id="3916"/>
    <lineage>
        <taxon>Eukaryota</taxon>
        <taxon>Viridiplantae</taxon>
        <taxon>Streptophyta</taxon>
        <taxon>Embryophyta</taxon>
        <taxon>Tracheophyta</taxon>
        <taxon>Spermatophyta</taxon>
        <taxon>Magnoliopsida</taxon>
        <taxon>eudicotyledons</taxon>
        <taxon>Gunneridae</taxon>
        <taxon>Pentapetalae</taxon>
        <taxon>rosids</taxon>
        <taxon>fabids</taxon>
        <taxon>Fabales</taxon>
        <taxon>Fabaceae</taxon>
        <taxon>Papilionoideae</taxon>
        <taxon>50 kb inversion clade</taxon>
        <taxon>NPAAA clade</taxon>
        <taxon>indigoferoid/millettioid clade</taxon>
        <taxon>Phaseoleae</taxon>
        <taxon>Vigna</taxon>
    </lineage>
</organism>
<protein>
    <submittedName>
        <fullName evidence="2">Uncharacterized protein LOC106753163 isoform X2</fullName>
    </submittedName>
</protein>
<dbReference type="Proteomes" id="UP000087766">
    <property type="component" value="Unplaced"/>
</dbReference>
<accession>A0A3Q0ENB0</accession>
<dbReference type="PANTHER" id="PTHR46361">
    <property type="entry name" value="ELECTRON CARRIER/ PROTEIN DISULFIDE OXIDOREDUCTASE"/>
    <property type="match status" value="1"/>
</dbReference>
<dbReference type="CDD" id="cd04371">
    <property type="entry name" value="DEP"/>
    <property type="match status" value="1"/>
</dbReference>
<dbReference type="InterPro" id="IPR036388">
    <property type="entry name" value="WH-like_DNA-bd_sf"/>
</dbReference>
<dbReference type="Gene3D" id="1.10.10.10">
    <property type="entry name" value="Winged helix-like DNA-binding domain superfamily/Winged helix DNA-binding domain"/>
    <property type="match status" value="1"/>
</dbReference>
<name>A0A3Q0ENB0_VIGRR</name>
<dbReference type="InterPro" id="IPR036390">
    <property type="entry name" value="WH_DNA-bd_sf"/>
</dbReference>
<dbReference type="RefSeq" id="XP_022633130.1">
    <property type="nucleotide sequence ID" value="XM_022777409.1"/>
</dbReference>
<evidence type="ECO:0000313" key="2">
    <source>
        <dbReference type="RefSeq" id="XP_022633130.1"/>
    </source>
</evidence>
<gene>
    <name evidence="2" type="primary">LOC106753163</name>
</gene>
<dbReference type="AlphaFoldDB" id="A0A3Q0ENB0"/>
<proteinExistence type="predicted"/>
<evidence type="ECO:0000313" key="1">
    <source>
        <dbReference type="Proteomes" id="UP000087766"/>
    </source>
</evidence>
<keyword evidence="1" id="KW-1185">Reference proteome</keyword>